<evidence type="ECO:0000256" key="5">
    <source>
        <dbReference type="SAM" id="Phobius"/>
    </source>
</evidence>
<feature type="transmembrane region" description="Helical" evidence="5">
    <location>
        <begin position="435"/>
        <end position="452"/>
    </location>
</feature>
<feature type="transmembrane region" description="Helical" evidence="5">
    <location>
        <begin position="246"/>
        <end position="266"/>
    </location>
</feature>
<keyword evidence="2 5" id="KW-0812">Transmembrane</keyword>
<feature type="transmembrane region" description="Helical" evidence="5">
    <location>
        <begin position="300"/>
        <end position="320"/>
    </location>
</feature>
<dbReference type="PIRSF" id="PIRSF006060">
    <property type="entry name" value="AA_transporter"/>
    <property type="match status" value="1"/>
</dbReference>
<evidence type="ECO:0000256" key="4">
    <source>
        <dbReference type="ARBA" id="ARBA00023136"/>
    </source>
</evidence>
<dbReference type="STRING" id="1120995.SAMN02745245_01372"/>
<dbReference type="InterPro" id="IPR050598">
    <property type="entry name" value="AminoAcid_Transporter"/>
</dbReference>
<dbReference type="Gene3D" id="1.20.1740.10">
    <property type="entry name" value="Amino acid/polyamine transporter I"/>
    <property type="match status" value="1"/>
</dbReference>
<sequence length="461" mass="50616">MSKNKHIEEMTTLETEFNREIGVFGGVSIIGGIMIGSGIFYLGSYVLQRTGMSLGLSLLAWIVGGLVTLLAGLCYAELGVSMPRAGGSTVYLTEAFHPMVGFLRGFTDWIIGGPGSVAAMAIALPTAMRSFFEISDMQIKIIATVLIILLTFYNLFGIKQGAFLQNISMVAKLVPILIILFAALFMGEQSPDLTLKPMVGGDASIFQIVKMIAFATVASLWAYEGWTNLNSMTEEMKDPKKNLPRALIFGIGGITILYTLFNYAIYKVLPYNEIVSNIDAGNLYLGTEAAIRVLGNTGGVIVSIGMALAMFGGLNGLIIAQPRMYYAMAVEGHFFKSFAKLHPKYKVPTAALIVQMLISIVLVFSRDLDQLTSLVVFTAMLYNLLTIVAVIVMRKKYPEIERPYKMFMYPYSVILTIILFSGLVLNTLFEDPVNAFLGLVVQVIGVVVYIYFDKKLKKEKV</sequence>
<feature type="transmembrane region" description="Helical" evidence="5">
    <location>
        <begin position="163"/>
        <end position="185"/>
    </location>
</feature>
<feature type="transmembrane region" description="Helical" evidence="5">
    <location>
        <begin position="345"/>
        <end position="365"/>
    </location>
</feature>
<dbReference type="AlphaFoldDB" id="A0A1M5T705"/>
<dbReference type="GO" id="GO:0016020">
    <property type="term" value="C:membrane"/>
    <property type="evidence" value="ECO:0007669"/>
    <property type="project" value="UniProtKB-SubCell"/>
</dbReference>
<organism evidence="6 7">
    <name type="scientific">Anaerosphaera aminiphila DSM 21120</name>
    <dbReference type="NCBI Taxonomy" id="1120995"/>
    <lineage>
        <taxon>Bacteria</taxon>
        <taxon>Bacillati</taxon>
        <taxon>Bacillota</taxon>
        <taxon>Tissierellia</taxon>
        <taxon>Tissierellales</taxon>
        <taxon>Peptoniphilaceae</taxon>
        <taxon>Anaerosphaera</taxon>
    </lineage>
</organism>
<comment type="subcellular location">
    <subcellularLocation>
        <location evidence="1">Membrane</location>
        <topology evidence="1">Multi-pass membrane protein</topology>
    </subcellularLocation>
</comment>
<keyword evidence="3 5" id="KW-1133">Transmembrane helix</keyword>
<dbReference type="RefSeq" id="WP_200779492.1">
    <property type="nucleotide sequence ID" value="NZ_FQXI01000010.1"/>
</dbReference>
<dbReference type="Pfam" id="PF13520">
    <property type="entry name" value="AA_permease_2"/>
    <property type="match status" value="1"/>
</dbReference>
<feature type="transmembrane region" description="Helical" evidence="5">
    <location>
        <begin position="205"/>
        <end position="226"/>
    </location>
</feature>
<keyword evidence="7" id="KW-1185">Reference proteome</keyword>
<dbReference type="GO" id="GO:0015179">
    <property type="term" value="F:L-amino acid transmembrane transporter activity"/>
    <property type="evidence" value="ECO:0007669"/>
    <property type="project" value="TreeGrafter"/>
</dbReference>
<reference evidence="7" key="1">
    <citation type="submission" date="2016-11" db="EMBL/GenBank/DDBJ databases">
        <authorList>
            <person name="Varghese N."/>
            <person name="Submissions S."/>
        </authorList>
    </citation>
    <scope>NUCLEOTIDE SEQUENCE [LARGE SCALE GENOMIC DNA]</scope>
    <source>
        <strain evidence="7">DSM 21120</strain>
    </source>
</reference>
<evidence type="ECO:0000313" key="7">
    <source>
        <dbReference type="Proteomes" id="UP000184032"/>
    </source>
</evidence>
<feature type="transmembrane region" description="Helical" evidence="5">
    <location>
        <begin position="21"/>
        <end position="42"/>
    </location>
</feature>
<gene>
    <name evidence="6" type="ORF">SAMN02745245_01372</name>
</gene>
<dbReference type="Proteomes" id="UP000184032">
    <property type="component" value="Unassembled WGS sequence"/>
</dbReference>
<feature type="transmembrane region" description="Helical" evidence="5">
    <location>
        <begin position="54"/>
        <end position="76"/>
    </location>
</feature>
<dbReference type="EMBL" id="FQXI01000010">
    <property type="protein sequence ID" value="SHH46390.1"/>
    <property type="molecule type" value="Genomic_DNA"/>
</dbReference>
<evidence type="ECO:0000256" key="2">
    <source>
        <dbReference type="ARBA" id="ARBA00022692"/>
    </source>
</evidence>
<evidence type="ECO:0000256" key="1">
    <source>
        <dbReference type="ARBA" id="ARBA00004141"/>
    </source>
</evidence>
<feature type="transmembrane region" description="Helical" evidence="5">
    <location>
        <begin position="137"/>
        <end position="156"/>
    </location>
</feature>
<dbReference type="InterPro" id="IPR002293">
    <property type="entry name" value="AA/rel_permease1"/>
</dbReference>
<feature type="transmembrane region" description="Helical" evidence="5">
    <location>
        <begin position="406"/>
        <end position="429"/>
    </location>
</feature>
<dbReference type="PANTHER" id="PTHR11785">
    <property type="entry name" value="AMINO ACID TRANSPORTER"/>
    <property type="match status" value="1"/>
</dbReference>
<accession>A0A1M5T705</accession>
<evidence type="ECO:0000313" key="6">
    <source>
        <dbReference type="EMBL" id="SHH46390.1"/>
    </source>
</evidence>
<evidence type="ECO:0000256" key="3">
    <source>
        <dbReference type="ARBA" id="ARBA00022989"/>
    </source>
</evidence>
<protein>
    <submittedName>
        <fullName evidence="6">Basic amino acid/polyamine antiporter, APA family</fullName>
    </submittedName>
</protein>
<feature type="transmembrane region" description="Helical" evidence="5">
    <location>
        <begin position="371"/>
        <end position="394"/>
    </location>
</feature>
<dbReference type="PANTHER" id="PTHR11785:SF512">
    <property type="entry name" value="SOBREMESA, ISOFORM B"/>
    <property type="match status" value="1"/>
</dbReference>
<feature type="transmembrane region" description="Helical" evidence="5">
    <location>
        <begin position="109"/>
        <end position="131"/>
    </location>
</feature>
<name>A0A1M5T705_9FIRM</name>
<keyword evidence="4 5" id="KW-0472">Membrane</keyword>
<proteinExistence type="predicted"/>